<dbReference type="AlphaFoldDB" id="G1X733"/>
<gene>
    <name evidence="1" type="ORF">AOL_s00054g677</name>
</gene>
<keyword evidence="2" id="KW-1185">Reference proteome</keyword>
<dbReference type="HOGENOM" id="CLU_865918_0_0_1"/>
<protein>
    <submittedName>
        <fullName evidence="1">Uncharacterized protein</fullName>
    </submittedName>
</protein>
<evidence type="ECO:0000313" key="1">
    <source>
        <dbReference type="EMBL" id="EGX50941.1"/>
    </source>
</evidence>
<dbReference type="RefSeq" id="XP_011120295.1">
    <property type="nucleotide sequence ID" value="XM_011121993.1"/>
</dbReference>
<comment type="caution">
    <text evidence="1">The sequence shown here is derived from an EMBL/GenBank/DDBJ whole genome shotgun (WGS) entry which is preliminary data.</text>
</comment>
<reference evidence="1 2" key="1">
    <citation type="journal article" date="2011" name="PLoS Pathog.">
        <title>Genomic and proteomic analyses of the fungus Arthrobotrys oligospora provide insights into nematode-trap formation.</title>
        <authorList>
            <person name="Yang J."/>
            <person name="Wang L."/>
            <person name="Ji X."/>
            <person name="Feng Y."/>
            <person name="Li X."/>
            <person name="Zou C."/>
            <person name="Xu J."/>
            <person name="Ren Y."/>
            <person name="Mi Q."/>
            <person name="Wu J."/>
            <person name="Liu S."/>
            <person name="Liu Y."/>
            <person name="Huang X."/>
            <person name="Wang H."/>
            <person name="Niu X."/>
            <person name="Li J."/>
            <person name="Liang L."/>
            <person name="Luo Y."/>
            <person name="Ji K."/>
            <person name="Zhou W."/>
            <person name="Yu Z."/>
            <person name="Li G."/>
            <person name="Liu Y."/>
            <person name="Li L."/>
            <person name="Qiao M."/>
            <person name="Feng L."/>
            <person name="Zhang K.-Q."/>
        </authorList>
    </citation>
    <scope>NUCLEOTIDE SEQUENCE [LARGE SCALE GENOMIC DNA]</scope>
    <source>
        <strain evidence="2">ATCC 24927 / CBS 115.81 / DSM 1491</strain>
    </source>
</reference>
<dbReference type="GeneID" id="22891245"/>
<organism evidence="1 2">
    <name type="scientific">Arthrobotrys oligospora (strain ATCC 24927 / CBS 115.81 / DSM 1491)</name>
    <name type="common">Nematode-trapping fungus</name>
    <name type="synonym">Didymozoophaga oligospora</name>
    <dbReference type="NCBI Taxonomy" id="756982"/>
    <lineage>
        <taxon>Eukaryota</taxon>
        <taxon>Fungi</taxon>
        <taxon>Dikarya</taxon>
        <taxon>Ascomycota</taxon>
        <taxon>Pezizomycotina</taxon>
        <taxon>Orbiliomycetes</taxon>
        <taxon>Orbiliales</taxon>
        <taxon>Orbiliaceae</taxon>
        <taxon>Orbilia</taxon>
        <taxon>Orbilia oligospora</taxon>
    </lineage>
</organism>
<sequence>MTNQSIQNFATLEECDFEGGKPGQKWTLWPGTAGGQLITQAPKRDNNNQDPFFPYYAVNVTHYGIPGLRNEMTGRCLHGDSSYPGSEVQIPDIKSLGAMDDYFGFVYLSEYCPRKGQQSSVIFDVRNALVGSGYTFHGADANPTWSYPEIKEVLYFDNPTLSRRTWNCPKLLQKNRTEDSLDSSEAEYRTRTLIIPHLIELNINNTSFHPALFGCANNTNKSFPSFKESPIKSALYKYGEKVTEIRKCNEEKRDEWNKNVEYYKHWPYCYSIGVFRDLFKVCQPYLDPKNEIESLWSATKMYYEGSVPDVTECSCYADWVV</sequence>
<dbReference type="EMBL" id="ADOT01000092">
    <property type="protein sequence ID" value="EGX50941.1"/>
    <property type="molecule type" value="Genomic_DNA"/>
</dbReference>
<name>G1X733_ARTOA</name>
<dbReference type="Proteomes" id="UP000008784">
    <property type="component" value="Unassembled WGS sequence"/>
</dbReference>
<dbReference type="OrthoDB" id="5307006at2759"/>
<proteinExistence type="predicted"/>
<dbReference type="InParanoid" id="G1X733"/>
<accession>G1X733</accession>
<evidence type="ECO:0000313" key="2">
    <source>
        <dbReference type="Proteomes" id="UP000008784"/>
    </source>
</evidence>